<keyword evidence="2" id="KW-0472">Membrane</keyword>
<keyword evidence="2" id="KW-1133">Transmembrane helix</keyword>
<dbReference type="OrthoDB" id="694479at2759"/>
<dbReference type="SMART" id="SM00369">
    <property type="entry name" value="LRR_TYP"/>
    <property type="match status" value="5"/>
</dbReference>
<sequence>MRLSLVVVLFLGVAAAARDDEDSYGDELLDKKEAMKERKEERMAKIGTRLSRVRPSDRPPRASEPTRVLKPQEEANCPIGCTCSKNKISCVNKDLDASLFLQIQPIAFPNLDTLVLTGNRFADMSGPGLFGNKNMHESLTFANLSDNRISEIAQDTFINMPHLEYLDLSNNRISVSSDNPFGGLHKLQKLYLANALKKPITGADRLSTLFDARDRQLTHLESIDLSSNKIADLTRDTFCRVPGVAELLLAKNQLSSFDVAKNCLSGLKRLDLSGNSFTTFSSSLFDLLPSLTSLDISENPIECECGMKEFIEFAQKEDSKFLNQDRTKCASPQALFGQSIFRVKLESVCVPKSSNVFSNLFLLALICTVGFFVYRFYRHRIPSPAVFQFGYSSLNERESRREEAVPEPAFL</sequence>
<dbReference type="PRINTS" id="PR00019">
    <property type="entry name" value="LEURICHRPT"/>
</dbReference>
<dbReference type="InterPro" id="IPR032675">
    <property type="entry name" value="LRR_dom_sf"/>
</dbReference>
<protein>
    <submittedName>
        <fullName evidence="4">Lron-8</fullName>
    </submittedName>
</protein>
<feature type="transmembrane region" description="Helical" evidence="2">
    <location>
        <begin position="356"/>
        <end position="377"/>
    </location>
</feature>
<feature type="signal peptide" evidence="3">
    <location>
        <begin position="1"/>
        <end position="16"/>
    </location>
</feature>
<dbReference type="EnsemblMetazoa" id="PPA43355.1">
    <property type="protein sequence ID" value="PPA43355.1"/>
    <property type="gene ID" value="WBGene00281724"/>
</dbReference>
<name>A0A2A6BUZ8_PRIPA</name>
<keyword evidence="2" id="KW-0812">Transmembrane</keyword>
<evidence type="ECO:0000313" key="5">
    <source>
        <dbReference type="Proteomes" id="UP000005239"/>
    </source>
</evidence>
<dbReference type="SUPFAM" id="SSF52058">
    <property type="entry name" value="L domain-like"/>
    <property type="match status" value="1"/>
</dbReference>
<proteinExistence type="predicted"/>
<dbReference type="InterPro" id="IPR000483">
    <property type="entry name" value="Cys-rich_flank_reg_C"/>
</dbReference>
<gene>
    <name evidence="4" type="primary">WBGene00281724</name>
</gene>
<dbReference type="Proteomes" id="UP000005239">
    <property type="component" value="Unassembled WGS sequence"/>
</dbReference>
<dbReference type="InterPro" id="IPR003591">
    <property type="entry name" value="Leu-rich_rpt_typical-subtyp"/>
</dbReference>
<keyword evidence="3" id="KW-0732">Signal</keyword>
<evidence type="ECO:0000256" key="1">
    <source>
        <dbReference type="SAM" id="MobiDB-lite"/>
    </source>
</evidence>
<feature type="compositionally biased region" description="Basic and acidic residues" evidence="1">
    <location>
        <begin position="35"/>
        <end position="44"/>
    </location>
</feature>
<dbReference type="PROSITE" id="PS51450">
    <property type="entry name" value="LRR"/>
    <property type="match status" value="2"/>
</dbReference>
<accession>A0A2A6BUZ8</accession>
<reference evidence="5" key="1">
    <citation type="journal article" date="2008" name="Nat. Genet.">
        <title>The Pristionchus pacificus genome provides a unique perspective on nematode lifestyle and parasitism.</title>
        <authorList>
            <person name="Dieterich C."/>
            <person name="Clifton S.W."/>
            <person name="Schuster L.N."/>
            <person name="Chinwalla A."/>
            <person name="Delehaunty K."/>
            <person name="Dinkelacker I."/>
            <person name="Fulton L."/>
            <person name="Fulton R."/>
            <person name="Godfrey J."/>
            <person name="Minx P."/>
            <person name="Mitreva M."/>
            <person name="Roeseler W."/>
            <person name="Tian H."/>
            <person name="Witte H."/>
            <person name="Yang S.P."/>
            <person name="Wilson R.K."/>
            <person name="Sommer R.J."/>
        </authorList>
    </citation>
    <scope>NUCLEOTIDE SEQUENCE [LARGE SCALE GENOMIC DNA]</scope>
    <source>
        <strain evidence="5">PS312</strain>
    </source>
</reference>
<evidence type="ECO:0000313" key="4">
    <source>
        <dbReference type="EnsemblMetazoa" id="PPA43355.1"/>
    </source>
</evidence>
<organism evidence="4 5">
    <name type="scientific">Pristionchus pacificus</name>
    <name type="common">Parasitic nematode worm</name>
    <dbReference type="NCBI Taxonomy" id="54126"/>
    <lineage>
        <taxon>Eukaryota</taxon>
        <taxon>Metazoa</taxon>
        <taxon>Ecdysozoa</taxon>
        <taxon>Nematoda</taxon>
        <taxon>Chromadorea</taxon>
        <taxon>Rhabditida</taxon>
        <taxon>Rhabditina</taxon>
        <taxon>Diplogasteromorpha</taxon>
        <taxon>Diplogasteroidea</taxon>
        <taxon>Neodiplogasteridae</taxon>
        <taxon>Pristionchus</taxon>
    </lineage>
</organism>
<evidence type="ECO:0000256" key="2">
    <source>
        <dbReference type="SAM" id="Phobius"/>
    </source>
</evidence>
<feature type="region of interest" description="Disordered" evidence="1">
    <location>
        <begin position="35"/>
        <end position="67"/>
    </location>
</feature>
<evidence type="ECO:0000256" key="3">
    <source>
        <dbReference type="SAM" id="SignalP"/>
    </source>
</evidence>
<dbReference type="Gene3D" id="3.80.10.10">
    <property type="entry name" value="Ribonuclease Inhibitor"/>
    <property type="match status" value="2"/>
</dbReference>
<accession>A0A8R1UXW1</accession>
<dbReference type="Pfam" id="PF13516">
    <property type="entry name" value="LRR_6"/>
    <property type="match status" value="1"/>
</dbReference>
<dbReference type="SMART" id="SM00082">
    <property type="entry name" value="LRRCT"/>
    <property type="match status" value="1"/>
</dbReference>
<dbReference type="PANTHER" id="PTHR24366">
    <property type="entry name" value="IG(IMMUNOGLOBULIN) AND LRR(LEUCINE RICH REPEAT) DOMAINS"/>
    <property type="match status" value="1"/>
</dbReference>
<dbReference type="AlphaFoldDB" id="A0A2A6BUZ8"/>
<feature type="chain" id="PRO_5043926841" evidence="3">
    <location>
        <begin position="17"/>
        <end position="411"/>
    </location>
</feature>
<dbReference type="PANTHER" id="PTHR24366:SF96">
    <property type="entry name" value="LEUCINE RICH REPEAT CONTAINING 53"/>
    <property type="match status" value="1"/>
</dbReference>
<keyword evidence="5" id="KW-1185">Reference proteome</keyword>
<dbReference type="InterPro" id="IPR001611">
    <property type="entry name" value="Leu-rich_rpt"/>
</dbReference>
<dbReference type="Pfam" id="PF13855">
    <property type="entry name" value="LRR_8"/>
    <property type="match status" value="2"/>
</dbReference>
<reference evidence="4" key="2">
    <citation type="submission" date="2022-06" db="UniProtKB">
        <authorList>
            <consortium name="EnsemblMetazoa"/>
        </authorList>
    </citation>
    <scope>IDENTIFICATION</scope>
    <source>
        <strain evidence="4">PS312</strain>
    </source>
</reference>